<proteinExistence type="predicted"/>
<dbReference type="Pfam" id="PF13556">
    <property type="entry name" value="HTH_30"/>
    <property type="match status" value="1"/>
</dbReference>
<evidence type="ECO:0000259" key="2">
    <source>
        <dbReference type="Pfam" id="PF14361"/>
    </source>
</evidence>
<dbReference type="InterPro" id="IPR025736">
    <property type="entry name" value="PucR_C-HTH_dom"/>
</dbReference>
<feature type="domain" description="PucR C-terminal helix-turn-helix" evidence="1">
    <location>
        <begin position="345"/>
        <end position="402"/>
    </location>
</feature>
<dbReference type="PANTHER" id="PTHR33744:SF7">
    <property type="entry name" value="PUCR FAMILY TRANSCRIPTIONAL REGULATOR"/>
    <property type="match status" value="1"/>
</dbReference>
<protein>
    <submittedName>
        <fullName evidence="3">Putative transcriptional regulator</fullName>
    </submittedName>
</protein>
<dbReference type="InterPro" id="IPR042070">
    <property type="entry name" value="PucR_C-HTH_sf"/>
</dbReference>
<dbReference type="Gene3D" id="1.10.10.2840">
    <property type="entry name" value="PucR C-terminal helix-turn-helix domain"/>
    <property type="match status" value="1"/>
</dbReference>
<dbReference type="Pfam" id="PF14361">
    <property type="entry name" value="RsbRD_N"/>
    <property type="match status" value="1"/>
</dbReference>
<dbReference type="InterPro" id="IPR051448">
    <property type="entry name" value="CdaR-like_regulators"/>
</dbReference>
<comment type="caution">
    <text evidence="3">The sequence shown here is derived from an EMBL/GenBank/DDBJ whole genome shotgun (WGS) entry which is preliminary data.</text>
</comment>
<evidence type="ECO:0000313" key="4">
    <source>
        <dbReference type="Proteomes" id="UP000444960"/>
    </source>
</evidence>
<sequence length="412" mass="44890">MQHYVCMTEALTDRPPLLTRVREQWDSIAAKLLEGGLAATTPDGLPDDHFNADVLPAITMCGYALFEAVSTGRDLTFDEVRVFAGPVAERHAEDRLPLQMLLTGIHESAQILLTEAAAIAEDDEMADMLDLGKRMLNMLGSITLSVVSAYTEVEQSIYHAEREARRELCAALIDGRPAAGLAARADTTIADRYLVLSLRVDVDASPVSAAHLITRRRRRLLQQILDELTSSTTPAVFDGVVGTALIPESSVDIDDAARWAAMTARLTAEFDADVHMILTAGVSPEHIPASVADGTELARLACALRRPSGAYSLDDLLLEYQITRPSPARDRLADRVAPLFTQPHLLESLQAHLKHGANRKDAAKEVFVHPNTFTYRLRRVAELTGLDPADPYESRMLAAALTISKTQEPAAG</sequence>
<evidence type="ECO:0000259" key="1">
    <source>
        <dbReference type="Pfam" id="PF13556"/>
    </source>
</evidence>
<keyword evidence="4" id="KW-1185">Reference proteome</keyword>
<dbReference type="InterPro" id="IPR025751">
    <property type="entry name" value="RsbRD_N_dom"/>
</dbReference>
<gene>
    <name evidence="3" type="ORF">nbrc107696_18570</name>
</gene>
<accession>A0A7I9V8G8</accession>
<dbReference type="Proteomes" id="UP000444960">
    <property type="component" value="Unassembled WGS sequence"/>
</dbReference>
<dbReference type="EMBL" id="BJOV01000003">
    <property type="protein sequence ID" value="GEE01411.1"/>
    <property type="molecule type" value="Genomic_DNA"/>
</dbReference>
<dbReference type="PANTHER" id="PTHR33744">
    <property type="entry name" value="CARBOHYDRATE DIACID REGULATOR"/>
    <property type="match status" value="1"/>
</dbReference>
<feature type="domain" description="RsbT co-antagonist protein RsbRD N-terminal" evidence="2">
    <location>
        <begin position="28"/>
        <end position="165"/>
    </location>
</feature>
<evidence type="ECO:0000313" key="3">
    <source>
        <dbReference type="EMBL" id="GEE01411.1"/>
    </source>
</evidence>
<organism evidence="3 4">
    <name type="scientific">Gordonia spumicola</name>
    <dbReference type="NCBI Taxonomy" id="589161"/>
    <lineage>
        <taxon>Bacteria</taxon>
        <taxon>Bacillati</taxon>
        <taxon>Actinomycetota</taxon>
        <taxon>Actinomycetes</taxon>
        <taxon>Mycobacteriales</taxon>
        <taxon>Gordoniaceae</taxon>
        <taxon>Gordonia</taxon>
    </lineage>
</organism>
<reference evidence="4" key="1">
    <citation type="submission" date="2019-06" db="EMBL/GenBank/DDBJ databases">
        <title>Gordonia isolated from sludge of a wastewater treatment plant.</title>
        <authorList>
            <person name="Tamura T."/>
            <person name="Aoyama K."/>
            <person name="Kang Y."/>
            <person name="Saito S."/>
            <person name="Akiyama N."/>
            <person name="Yazawa K."/>
            <person name="Gonoi T."/>
            <person name="Mikami Y."/>
        </authorList>
    </citation>
    <scope>NUCLEOTIDE SEQUENCE [LARGE SCALE GENOMIC DNA]</scope>
    <source>
        <strain evidence="4">NBRC 107696</strain>
    </source>
</reference>
<dbReference type="AlphaFoldDB" id="A0A7I9V8G8"/>
<name>A0A7I9V8G8_9ACTN</name>